<keyword evidence="4 8" id="KW-0418">Kinase</keyword>
<protein>
    <recommendedName>
        <fullName evidence="8">Cytidylate kinase</fullName>
        <shortName evidence="8">CK</shortName>
        <ecNumber evidence="8">2.7.4.25</ecNumber>
    </recommendedName>
    <alternativeName>
        <fullName evidence="8">Cytidine monophosphate kinase</fullName>
        <shortName evidence="8">CMP kinase</shortName>
    </alternativeName>
</protein>
<dbReference type="KEGG" id="palr:HGI30_09985"/>
<dbReference type="InterPro" id="IPR003136">
    <property type="entry name" value="Cytidylate_kin"/>
</dbReference>
<accession>A0A6H2H4F6</accession>
<keyword evidence="8" id="KW-0963">Cytoplasm</keyword>
<dbReference type="GO" id="GO:0006220">
    <property type="term" value="P:pyrimidine nucleotide metabolic process"/>
    <property type="evidence" value="ECO:0007669"/>
    <property type="project" value="UniProtKB-UniRule"/>
</dbReference>
<dbReference type="GO" id="GO:0015949">
    <property type="term" value="P:nucleobase-containing small molecule interconversion"/>
    <property type="evidence" value="ECO:0007669"/>
    <property type="project" value="TreeGrafter"/>
</dbReference>
<evidence type="ECO:0000313" key="10">
    <source>
        <dbReference type="EMBL" id="QJC54306.1"/>
    </source>
</evidence>
<keyword evidence="3 8" id="KW-0547">Nucleotide-binding</keyword>
<dbReference type="Pfam" id="PF02224">
    <property type="entry name" value="Cytidylate_kin"/>
    <property type="match status" value="1"/>
</dbReference>
<reference evidence="10 11" key="1">
    <citation type="submission" date="2020-04" db="EMBL/GenBank/DDBJ databases">
        <title>Novel Paenibacillus strain UniB2 isolated from commercial digestive syrup.</title>
        <authorList>
            <person name="Thorat V."/>
            <person name="Kirdat K."/>
            <person name="Tiwarekar B."/>
            <person name="Yadav A."/>
        </authorList>
    </citation>
    <scope>NUCLEOTIDE SEQUENCE [LARGE SCALE GENOMIC DNA]</scope>
    <source>
        <strain evidence="10 11">UniB2</strain>
    </source>
</reference>
<evidence type="ECO:0000256" key="1">
    <source>
        <dbReference type="ARBA" id="ARBA00009427"/>
    </source>
</evidence>
<evidence type="ECO:0000256" key="8">
    <source>
        <dbReference type="HAMAP-Rule" id="MF_00238"/>
    </source>
</evidence>
<comment type="catalytic activity">
    <reaction evidence="6 8">
        <text>dCMP + ATP = dCDP + ADP</text>
        <dbReference type="Rhea" id="RHEA:25094"/>
        <dbReference type="ChEBI" id="CHEBI:30616"/>
        <dbReference type="ChEBI" id="CHEBI:57566"/>
        <dbReference type="ChEBI" id="CHEBI:58593"/>
        <dbReference type="ChEBI" id="CHEBI:456216"/>
        <dbReference type="EC" id="2.7.4.25"/>
    </reaction>
</comment>
<gene>
    <name evidence="8" type="primary">cmk</name>
    <name evidence="10" type="ORF">HGI30_09985</name>
</gene>
<evidence type="ECO:0000256" key="3">
    <source>
        <dbReference type="ARBA" id="ARBA00022741"/>
    </source>
</evidence>
<evidence type="ECO:0000313" key="11">
    <source>
        <dbReference type="Proteomes" id="UP000502136"/>
    </source>
</evidence>
<feature type="domain" description="Cytidylate kinase" evidence="9">
    <location>
        <begin position="7"/>
        <end position="217"/>
    </location>
</feature>
<evidence type="ECO:0000256" key="6">
    <source>
        <dbReference type="ARBA" id="ARBA00047615"/>
    </source>
</evidence>
<comment type="subcellular location">
    <subcellularLocation>
        <location evidence="8">Cytoplasm</location>
    </subcellularLocation>
</comment>
<keyword evidence="5 8" id="KW-0067">ATP-binding</keyword>
<organism evidence="10 11">
    <name type="scientific">Paenibacillus albicereus</name>
    <dbReference type="NCBI Taxonomy" id="2726185"/>
    <lineage>
        <taxon>Bacteria</taxon>
        <taxon>Bacillati</taxon>
        <taxon>Bacillota</taxon>
        <taxon>Bacilli</taxon>
        <taxon>Bacillales</taxon>
        <taxon>Paenibacillaceae</taxon>
        <taxon>Paenibacillus</taxon>
    </lineage>
</organism>
<sequence>MDERINIAIDGPAGAGKSTVARSVAEALGYIYIDTGAMYRAVTWSAREAGLDIENDEAVAAHARKLDIRLAPGPEGQIVLLGGEDVTDRIRSRDVNLHVSRVAAIDGVRVRLVEMQRGLAAAKGVVMDGRDIGSHVLPDAELKVYLTASVQERARRRHREAGDSLGITLEVMEREIEERDRKDMGRAVSPLIQADDAVLLDSTGIPADEVVSRIREMALEKLAEAKQDAL</sequence>
<evidence type="ECO:0000256" key="7">
    <source>
        <dbReference type="ARBA" id="ARBA00048478"/>
    </source>
</evidence>
<evidence type="ECO:0000256" key="2">
    <source>
        <dbReference type="ARBA" id="ARBA00022679"/>
    </source>
</evidence>
<evidence type="ECO:0000256" key="5">
    <source>
        <dbReference type="ARBA" id="ARBA00022840"/>
    </source>
</evidence>
<dbReference type="GO" id="GO:0036431">
    <property type="term" value="F:dCMP kinase activity"/>
    <property type="evidence" value="ECO:0007669"/>
    <property type="project" value="InterPro"/>
</dbReference>
<keyword evidence="11" id="KW-1185">Reference proteome</keyword>
<dbReference type="SUPFAM" id="SSF52540">
    <property type="entry name" value="P-loop containing nucleoside triphosphate hydrolases"/>
    <property type="match status" value="1"/>
</dbReference>
<name>A0A6H2H4F6_9BACL</name>
<dbReference type="InterPro" id="IPR011994">
    <property type="entry name" value="Cytidylate_kinase_dom"/>
</dbReference>
<dbReference type="PANTHER" id="PTHR21299">
    <property type="entry name" value="CYTIDYLATE KINASE/PANTOATE-BETA-ALANINE LIGASE"/>
    <property type="match status" value="1"/>
</dbReference>
<dbReference type="CDD" id="cd02020">
    <property type="entry name" value="CMPK"/>
    <property type="match status" value="1"/>
</dbReference>
<dbReference type="GO" id="GO:0005829">
    <property type="term" value="C:cytosol"/>
    <property type="evidence" value="ECO:0007669"/>
    <property type="project" value="TreeGrafter"/>
</dbReference>
<comment type="catalytic activity">
    <reaction evidence="7 8">
        <text>CMP + ATP = CDP + ADP</text>
        <dbReference type="Rhea" id="RHEA:11600"/>
        <dbReference type="ChEBI" id="CHEBI:30616"/>
        <dbReference type="ChEBI" id="CHEBI:58069"/>
        <dbReference type="ChEBI" id="CHEBI:60377"/>
        <dbReference type="ChEBI" id="CHEBI:456216"/>
        <dbReference type="EC" id="2.7.4.25"/>
    </reaction>
</comment>
<evidence type="ECO:0000259" key="9">
    <source>
        <dbReference type="Pfam" id="PF02224"/>
    </source>
</evidence>
<dbReference type="EMBL" id="CP051428">
    <property type="protein sequence ID" value="QJC54306.1"/>
    <property type="molecule type" value="Genomic_DNA"/>
</dbReference>
<dbReference type="Gene3D" id="3.40.50.300">
    <property type="entry name" value="P-loop containing nucleotide triphosphate hydrolases"/>
    <property type="match status" value="1"/>
</dbReference>
<feature type="binding site" evidence="8">
    <location>
        <begin position="11"/>
        <end position="19"/>
    </location>
    <ligand>
        <name>ATP</name>
        <dbReference type="ChEBI" id="CHEBI:30616"/>
    </ligand>
</feature>
<dbReference type="GO" id="GO:0005524">
    <property type="term" value="F:ATP binding"/>
    <property type="evidence" value="ECO:0007669"/>
    <property type="project" value="UniProtKB-UniRule"/>
</dbReference>
<dbReference type="AlphaFoldDB" id="A0A6H2H4F6"/>
<evidence type="ECO:0000256" key="4">
    <source>
        <dbReference type="ARBA" id="ARBA00022777"/>
    </source>
</evidence>
<dbReference type="NCBIfam" id="TIGR00017">
    <property type="entry name" value="cmk"/>
    <property type="match status" value="1"/>
</dbReference>
<dbReference type="HAMAP" id="MF_00238">
    <property type="entry name" value="Cytidyl_kinase_type1"/>
    <property type="match status" value="1"/>
</dbReference>
<comment type="similarity">
    <text evidence="1 8">Belongs to the cytidylate kinase family. Type 1 subfamily.</text>
</comment>
<dbReference type="EC" id="2.7.4.25" evidence="8"/>
<proteinExistence type="inferred from homology"/>
<keyword evidence="2 8" id="KW-0808">Transferase</keyword>
<dbReference type="InterPro" id="IPR027417">
    <property type="entry name" value="P-loop_NTPase"/>
</dbReference>
<dbReference type="Proteomes" id="UP000502136">
    <property type="component" value="Chromosome"/>
</dbReference>
<dbReference type="PANTHER" id="PTHR21299:SF2">
    <property type="entry name" value="CYTIDYLATE KINASE"/>
    <property type="match status" value="1"/>
</dbReference>